<name>A0ABP8JWY3_9MICO</name>
<comment type="caution">
    <text evidence="2">The sequence shown here is derived from an EMBL/GenBank/DDBJ whole genome shotgun (WGS) entry which is preliminary data.</text>
</comment>
<gene>
    <name evidence="2" type="ORF">GCM10023168_02030</name>
</gene>
<keyword evidence="3" id="KW-1185">Reference proteome</keyword>
<protein>
    <submittedName>
        <fullName evidence="2">Uncharacterized protein</fullName>
    </submittedName>
</protein>
<dbReference type="Proteomes" id="UP001500945">
    <property type="component" value="Unassembled WGS sequence"/>
</dbReference>
<dbReference type="EMBL" id="BAABGM010000001">
    <property type="protein sequence ID" value="GAA4397256.1"/>
    <property type="molecule type" value="Genomic_DNA"/>
</dbReference>
<organism evidence="2 3">
    <name type="scientific">Fodinibacter luteus</name>
    <dbReference type="NCBI Taxonomy" id="552064"/>
    <lineage>
        <taxon>Bacteria</taxon>
        <taxon>Bacillati</taxon>
        <taxon>Actinomycetota</taxon>
        <taxon>Actinomycetes</taxon>
        <taxon>Micrococcales</taxon>
        <taxon>Intrasporangiaceae</taxon>
        <taxon>Fodinibacter (ex Wang et al. 2009)</taxon>
    </lineage>
</organism>
<feature type="compositionally biased region" description="Acidic residues" evidence="1">
    <location>
        <begin position="32"/>
        <end position="74"/>
    </location>
</feature>
<evidence type="ECO:0000313" key="3">
    <source>
        <dbReference type="Proteomes" id="UP001500945"/>
    </source>
</evidence>
<sequence>MGCGSSHDARRAGGDDRGQAEAVDGAGVVEPPVDDDPGDEVPDPDDPADEDDVVDDDEDDEVSDDEPAEEEPLGPDDPLRESVR</sequence>
<reference evidence="3" key="1">
    <citation type="journal article" date="2019" name="Int. J. Syst. Evol. Microbiol.">
        <title>The Global Catalogue of Microorganisms (GCM) 10K type strain sequencing project: providing services to taxonomists for standard genome sequencing and annotation.</title>
        <authorList>
            <consortium name="The Broad Institute Genomics Platform"/>
            <consortium name="The Broad Institute Genome Sequencing Center for Infectious Disease"/>
            <person name="Wu L."/>
            <person name="Ma J."/>
        </authorList>
    </citation>
    <scope>NUCLEOTIDE SEQUENCE [LARGE SCALE GENOMIC DNA]</scope>
    <source>
        <strain evidence="3">JCM 17809</strain>
    </source>
</reference>
<evidence type="ECO:0000256" key="1">
    <source>
        <dbReference type="SAM" id="MobiDB-lite"/>
    </source>
</evidence>
<accession>A0ABP8JWY3</accession>
<evidence type="ECO:0000313" key="2">
    <source>
        <dbReference type="EMBL" id="GAA4397256.1"/>
    </source>
</evidence>
<proteinExistence type="predicted"/>
<feature type="compositionally biased region" description="Basic and acidic residues" evidence="1">
    <location>
        <begin position="7"/>
        <end position="19"/>
    </location>
</feature>
<feature type="region of interest" description="Disordered" evidence="1">
    <location>
        <begin position="1"/>
        <end position="84"/>
    </location>
</feature>